<reference evidence="2 3" key="1">
    <citation type="submission" date="2019-09" db="EMBL/GenBank/DDBJ databases">
        <title>Bird 10,000 Genomes (B10K) Project - Family phase.</title>
        <authorList>
            <person name="Zhang G."/>
        </authorList>
    </citation>
    <scope>NUCLEOTIDE SEQUENCE [LARGE SCALE GENOMIC DNA]</scope>
    <source>
        <strain evidence="2">B10K-DU-002-14</strain>
        <tissue evidence="2">Muscle</tissue>
    </source>
</reference>
<feature type="non-terminal residue" evidence="2">
    <location>
        <position position="396"/>
    </location>
</feature>
<dbReference type="AlphaFoldDB" id="A0A7L1I852"/>
<organism evidence="2 3">
    <name type="scientific">Nycticryphes semicollaris</name>
    <dbReference type="NCBI Taxonomy" id="227226"/>
    <lineage>
        <taxon>Eukaryota</taxon>
        <taxon>Metazoa</taxon>
        <taxon>Chordata</taxon>
        <taxon>Craniata</taxon>
        <taxon>Vertebrata</taxon>
        <taxon>Euteleostomi</taxon>
        <taxon>Archelosauria</taxon>
        <taxon>Archosauria</taxon>
        <taxon>Dinosauria</taxon>
        <taxon>Saurischia</taxon>
        <taxon>Theropoda</taxon>
        <taxon>Coelurosauria</taxon>
        <taxon>Aves</taxon>
        <taxon>Neognathae</taxon>
        <taxon>Neoaves</taxon>
        <taxon>Charadriiformes</taxon>
        <taxon>Rostratulidae</taxon>
        <taxon>Nycticryphes</taxon>
    </lineage>
</organism>
<feature type="compositionally biased region" description="Low complexity" evidence="1">
    <location>
        <begin position="1"/>
        <end position="33"/>
    </location>
</feature>
<name>A0A7L1I852_9CHAR</name>
<feature type="non-terminal residue" evidence="2">
    <location>
        <position position="1"/>
    </location>
</feature>
<feature type="compositionally biased region" description="Polar residues" evidence="1">
    <location>
        <begin position="299"/>
        <end position="308"/>
    </location>
</feature>
<feature type="region of interest" description="Disordered" evidence="1">
    <location>
        <begin position="1"/>
        <end position="63"/>
    </location>
</feature>
<evidence type="ECO:0000256" key="1">
    <source>
        <dbReference type="SAM" id="MobiDB-lite"/>
    </source>
</evidence>
<feature type="compositionally biased region" description="Low complexity" evidence="1">
    <location>
        <begin position="134"/>
        <end position="153"/>
    </location>
</feature>
<feature type="compositionally biased region" description="Polar residues" evidence="1">
    <location>
        <begin position="168"/>
        <end position="186"/>
    </location>
</feature>
<proteinExistence type="predicted"/>
<gene>
    <name evidence="2" type="primary">Podxl_1</name>
    <name evidence="2" type="ORF">NYCSEM_R15870</name>
</gene>
<accession>A0A7L1I852</accession>
<feature type="compositionally biased region" description="Polar residues" evidence="1">
    <location>
        <begin position="114"/>
        <end position="133"/>
    </location>
</feature>
<comment type="caution">
    <text evidence="2">The sequence shown here is derived from an EMBL/GenBank/DDBJ whole genome shotgun (WGS) entry which is preliminary data.</text>
</comment>
<protein>
    <submittedName>
        <fullName evidence="2">PODXL protein</fullName>
    </submittedName>
</protein>
<dbReference type="OrthoDB" id="9395487at2759"/>
<feature type="compositionally biased region" description="Low complexity" evidence="1">
    <location>
        <begin position="98"/>
        <end position="113"/>
    </location>
</feature>
<sequence length="396" mass="40618">QGTTTTSNPGNPPSASATPPAAAQGTTITNNPGNPSPAPVVPPTTAQGTTTISSPGNTPTTSATLPAAVQGIITTTTPGKSSPVPTTLPHLPQQIRTTAISGASTATSAATSSVAQQKTVPTTILENSAATTAVSHVPTHRSSPPTTPSGLSTAVAPSPSVGAEGRQPLNQPTSTAASTGVPTSSLAPRIKDHSVSSPTSVAKQPHSSPSSPSQGLTSSTRPGSIKTSVTPFEGSVSPTTSKASASLPPGSIHKVSEATTPTFAADQRGPASVSTKPTSTDWSPASTQTSAPALEDQTESSSPGHQHPTLWTSFQNEVICKDQVQNNWPMIYLKEAKTCAEWRTASINISFFESFCSTGQYTFNASRETCTVMLTSQEPHSQHWAVRALVHREYDP</sequence>
<feature type="compositionally biased region" description="Low complexity" evidence="1">
    <location>
        <begin position="43"/>
        <end position="55"/>
    </location>
</feature>
<feature type="compositionally biased region" description="Polar residues" evidence="1">
    <location>
        <begin position="272"/>
        <end position="291"/>
    </location>
</feature>
<dbReference type="Proteomes" id="UP000586634">
    <property type="component" value="Unassembled WGS sequence"/>
</dbReference>
<feature type="region of interest" description="Disordered" evidence="1">
    <location>
        <begin position="98"/>
        <end position="308"/>
    </location>
</feature>
<feature type="compositionally biased region" description="Low complexity" evidence="1">
    <location>
        <begin position="205"/>
        <end position="219"/>
    </location>
</feature>
<keyword evidence="3" id="KW-1185">Reference proteome</keyword>
<feature type="compositionally biased region" description="Polar residues" evidence="1">
    <location>
        <begin position="220"/>
        <end position="244"/>
    </location>
</feature>
<dbReference type="EMBL" id="VXBJ01007811">
    <property type="protein sequence ID" value="NXN34485.1"/>
    <property type="molecule type" value="Genomic_DNA"/>
</dbReference>
<evidence type="ECO:0000313" key="2">
    <source>
        <dbReference type="EMBL" id="NXN34485.1"/>
    </source>
</evidence>
<evidence type="ECO:0000313" key="3">
    <source>
        <dbReference type="Proteomes" id="UP000586634"/>
    </source>
</evidence>